<dbReference type="EMBL" id="KZ502984">
    <property type="protein sequence ID" value="PKU69891.1"/>
    <property type="molecule type" value="Genomic_DNA"/>
</dbReference>
<evidence type="ECO:0000256" key="1">
    <source>
        <dbReference type="SAM" id="Phobius"/>
    </source>
</evidence>
<keyword evidence="1" id="KW-0812">Transmembrane</keyword>
<reference evidence="2 3" key="2">
    <citation type="journal article" date="2017" name="Nature">
        <title>The Apostasia genome and the evolution of orchids.</title>
        <authorList>
            <person name="Zhang G.Q."/>
            <person name="Liu K.W."/>
            <person name="Li Z."/>
            <person name="Lohaus R."/>
            <person name="Hsiao Y.Y."/>
            <person name="Niu S.C."/>
            <person name="Wang J.Y."/>
            <person name="Lin Y.C."/>
            <person name="Xu Q."/>
            <person name="Chen L.J."/>
            <person name="Yoshida K."/>
            <person name="Fujiwara S."/>
            <person name="Wang Z.W."/>
            <person name="Zhang Y.Q."/>
            <person name="Mitsuda N."/>
            <person name="Wang M."/>
            <person name="Liu G.H."/>
            <person name="Pecoraro L."/>
            <person name="Huang H.X."/>
            <person name="Xiao X.J."/>
            <person name="Lin M."/>
            <person name="Wu X.Y."/>
            <person name="Wu W.L."/>
            <person name="Chen Y.Y."/>
            <person name="Chang S.B."/>
            <person name="Sakamoto S."/>
            <person name="Ohme-Takagi M."/>
            <person name="Yagi M."/>
            <person name="Zeng S.J."/>
            <person name="Shen C.Y."/>
            <person name="Yeh C.M."/>
            <person name="Luo Y.B."/>
            <person name="Tsai W.C."/>
            <person name="Van de Peer Y."/>
            <person name="Liu Z.J."/>
        </authorList>
    </citation>
    <scope>NUCLEOTIDE SEQUENCE [LARGE SCALE GENOMIC DNA]</scope>
    <source>
        <tissue evidence="2">The whole plant</tissue>
    </source>
</reference>
<organism evidence="2 3">
    <name type="scientific">Dendrobium catenatum</name>
    <dbReference type="NCBI Taxonomy" id="906689"/>
    <lineage>
        <taxon>Eukaryota</taxon>
        <taxon>Viridiplantae</taxon>
        <taxon>Streptophyta</taxon>
        <taxon>Embryophyta</taxon>
        <taxon>Tracheophyta</taxon>
        <taxon>Spermatophyta</taxon>
        <taxon>Magnoliopsida</taxon>
        <taxon>Liliopsida</taxon>
        <taxon>Asparagales</taxon>
        <taxon>Orchidaceae</taxon>
        <taxon>Epidendroideae</taxon>
        <taxon>Malaxideae</taxon>
        <taxon>Dendrobiinae</taxon>
        <taxon>Dendrobium</taxon>
    </lineage>
</organism>
<proteinExistence type="predicted"/>
<name>A0A2I0W2K9_9ASPA</name>
<evidence type="ECO:0000313" key="3">
    <source>
        <dbReference type="Proteomes" id="UP000233837"/>
    </source>
</evidence>
<feature type="transmembrane region" description="Helical" evidence="1">
    <location>
        <begin position="31"/>
        <end position="51"/>
    </location>
</feature>
<dbReference type="AlphaFoldDB" id="A0A2I0W2K9"/>
<keyword evidence="3" id="KW-1185">Reference proteome</keyword>
<protein>
    <submittedName>
        <fullName evidence="2">Uncharacterized protein</fullName>
    </submittedName>
</protein>
<keyword evidence="1" id="KW-0472">Membrane</keyword>
<reference evidence="2 3" key="1">
    <citation type="journal article" date="2016" name="Sci. Rep.">
        <title>The Dendrobium catenatum Lindl. genome sequence provides insights into polysaccharide synthase, floral development and adaptive evolution.</title>
        <authorList>
            <person name="Zhang G.Q."/>
            <person name="Xu Q."/>
            <person name="Bian C."/>
            <person name="Tsai W.C."/>
            <person name="Yeh C.M."/>
            <person name="Liu K.W."/>
            <person name="Yoshida K."/>
            <person name="Zhang L.S."/>
            <person name="Chang S.B."/>
            <person name="Chen F."/>
            <person name="Shi Y."/>
            <person name="Su Y.Y."/>
            <person name="Zhang Y.Q."/>
            <person name="Chen L.J."/>
            <person name="Yin Y."/>
            <person name="Lin M."/>
            <person name="Huang H."/>
            <person name="Deng H."/>
            <person name="Wang Z.W."/>
            <person name="Zhu S.L."/>
            <person name="Zhao X."/>
            <person name="Deng C."/>
            <person name="Niu S.C."/>
            <person name="Huang J."/>
            <person name="Wang M."/>
            <person name="Liu G.H."/>
            <person name="Yang H.J."/>
            <person name="Xiao X.J."/>
            <person name="Hsiao Y.Y."/>
            <person name="Wu W.L."/>
            <person name="Chen Y.Y."/>
            <person name="Mitsuda N."/>
            <person name="Ohme-Takagi M."/>
            <person name="Luo Y.B."/>
            <person name="Van de Peer Y."/>
            <person name="Liu Z.J."/>
        </authorList>
    </citation>
    <scope>NUCLEOTIDE SEQUENCE [LARGE SCALE GENOMIC DNA]</scope>
    <source>
        <tissue evidence="2">The whole plant</tissue>
    </source>
</reference>
<sequence>MFVHSDTLCESPSKTKGKALQKLRTISLHMLEVRLTLVLIPTSFVFIFFMYTDIKMW</sequence>
<gene>
    <name evidence="2" type="ORF">MA16_Dca011910</name>
</gene>
<accession>A0A2I0W2K9</accession>
<evidence type="ECO:0000313" key="2">
    <source>
        <dbReference type="EMBL" id="PKU69891.1"/>
    </source>
</evidence>
<dbReference type="Proteomes" id="UP000233837">
    <property type="component" value="Unassembled WGS sequence"/>
</dbReference>
<keyword evidence="1" id="KW-1133">Transmembrane helix</keyword>